<protein>
    <submittedName>
        <fullName evidence="2">Uncharacterized protein</fullName>
    </submittedName>
</protein>
<evidence type="ECO:0000313" key="2">
    <source>
        <dbReference type="EMBL" id="SCE65240.1"/>
    </source>
</evidence>
<gene>
    <name evidence="2" type="ORF">GA0074696_0015</name>
    <name evidence="3" type="ORF">GA0074696_6172</name>
</gene>
<dbReference type="Proteomes" id="UP000198228">
    <property type="component" value="Chromosome I"/>
</dbReference>
<proteinExistence type="predicted"/>
<accession>A0A1C4U0P1</accession>
<reference evidence="2 4" key="1">
    <citation type="submission" date="2016-06" db="EMBL/GenBank/DDBJ databases">
        <authorList>
            <person name="Kjaerup R.B."/>
            <person name="Dalgaard T.S."/>
            <person name="Juul-Madsen H.R."/>
        </authorList>
    </citation>
    <scope>NUCLEOTIDE SEQUENCE [LARGE SCALE GENOMIC DNA]</scope>
    <source>
        <strain evidence="2 4">DSM 43821</strain>
    </source>
</reference>
<evidence type="ECO:0000313" key="4">
    <source>
        <dbReference type="Proteomes" id="UP000198228"/>
    </source>
</evidence>
<organism evidence="2 4">
    <name type="scientific">Micromonospora purpureochromogenes</name>
    <dbReference type="NCBI Taxonomy" id="47872"/>
    <lineage>
        <taxon>Bacteria</taxon>
        <taxon>Bacillati</taxon>
        <taxon>Actinomycetota</taxon>
        <taxon>Actinomycetes</taxon>
        <taxon>Micromonosporales</taxon>
        <taxon>Micromonosporaceae</taxon>
        <taxon>Micromonospora</taxon>
    </lineage>
</organism>
<name>A0A1C4U0P1_9ACTN</name>
<feature type="compositionally biased region" description="Low complexity" evidence="1">
    <location>
        <begin position="21"/>
        <end position="36"/>
    </location>
</feature>
<evidence type="ECO:0000256" key="1">
    <source>
        <dbReference type="SAM" id="MobiDB-lite"/>
    </source>
</evidence>
<dbReference type="EMBL" id="LT607410">
    <property type="protein sequence ID" value="SCF45390.1"/>
    <property type="molecule type" value="Genomic_DNA"/>
</dbReference>
<dbReference type="AlphaFoldDB" id="A0A1C4U0P1"/>
<dbReference type="EMBL" id="LT607410">
    <property type="protein sequence ID" value="SCE65240.1"/>
    <property type="molecule type" value="Genomic_DNA"/>
</dbReference>
<feature type="region of interest" description="Disordered" evidence="1">
    <location>
        <begin position="1"/>
        <end position="59"/>
    </location>
</feature>
<evidence type="ECO:0000313" key="3">
    <source>
        <dbReference type="EMBL" id="SCF45390.1"/>
    </source>
</evidence>
<dbReference type="RefSeq" id="WP_088959186.1">
    <property type="nucleotide sequence ID" value="NZ_LT607410.1"/>
</dbReference>
<sequence>MRDVPEVASTPPVTLGGGAGPTDAGCAAPAEATGEPGPAPAGDRRDTPFLPRSSRSRRI</sequence>